<dbReference type="NCBIfam" id="TIGR00675">
    <property type="entry name" value="dcm"/>
    <property type="match status" value="1"/>
</dbReference>
<comment type="similarity">
    <text evidence="6 7">Belongs to the class I-like SAM-binding methyltransferase superfamily. C5-methyltransferase family.</text>
</comment>
<feature type="active site" evidence="6">
    <location>
        <position position="74"/>
    </location>
</feature>
<dbReference type="PROSITE" id="PS00095">
    <property type="entry name" value="C5_MTASE_2"/>
    <property type="match status" value="1"/>
</dbReference>
<sequence>MRFLDLFSGIGGFRLGMEMARHECLGHVEIDKYANKSYAAMHKPKESEFYATDIRAVEPGDLPDADCYCFGFPCQSFSIAGNRGGFEDTRGTLFFEVMRLAAVRKPKYLFAENVAGLLSHDGGKTFGTILATLGELGYWFEYQVLNSKNLGVPHNRERVFIVGHLGKYSGGEVFPIGNSGGKVVELQGQQNIANCLTARYRAEGTGSYIIEREQYAQAVRIKDNVKQGYSKAFIGDGIRLDYINGTTGRGRVQKQASPTLTTSCQSGVLLPGFKLRRFTAKECFRLQGFPDEYFERAAEVNSDSQLYKQAGNSVTVNVIYEIAKRL</sequence>
<gene>
    <name evidence="8" type="primary">dcm</name>
    <name evidence="8" type="ORF">GC105_11535</name>
</gene>
<evidence type="ECO:0000256" key="4">
    <source>
        <dbReference type="ARBA" id="ARBA00022691"/>
    </source>
</evidence>
<dbReference type="Proteomes" id="UP000440004">
    <property type="component" value="Unassembled WGS sequence"/>
</dbReference>
<keyword evidence="9" id="KW-1185">Reference proteome</keyword>
<reference evidence="8 9" key="1">
    <citation type="submission" date="2019-10" db="EMBL/GenBank/DDBJ databases">
        <title>Alkalibaculum tamaniensis sp.nov., a new alkaliphilic acetogen, isolated on methoxylated aromatics from a mud volcano.</title>
        <authorList>
            <person name="Khomyakova M.A."/>
            <person name="Merkel A.Y."/>
            <person name="Bonch-Osmolovskaya E.A."/>
            <person name="Slobodkin A.I."/>
        </authorList>
    </citation>
    <scope>NUCLEOTIDE SEQUENCE [LARGE SCALE GENOMIC DNA]</scope>
    <source>
        <strain evidence="8 9">M08DMB</strain>
    </source>
</reference>
<keyword evidence="5" id="KW-0680">Restriction system</keyword>
<evidence type="ECO:0000256" key="6">
    <source>
        <dbReference type="PROSITE-ProRule" id="PRU01016"/>
    </source>
</evidence>
<accession>A0A6A7KAW3</accession>
<dbReference type="PANTHER" id="PTHR46098">
    <property type="entry name" value="TRNA (CYTOSINE(38)-C(5))-METHYLTRANSFERASE"/>
    <property type="match status" value="1"/>
</dbReference>
<dbReference type="EC" id="2.1.1.37" evidence="1"/>
<dbReference type="Pfam" id="PF00145">
    <property type="entry name" value="DNA_methylase"/>
    <property type="match status" value="1"/>
</dbReference>
<dbReference type="GO" id="GO:0032259">
    <property type="term" value="P:methylation"/>
    <property type="evidence" value="ECO:0007669"/>
    <property type="project" value="UniProtKB-KW"/>
</dbReference>
<evidence type="ECO:0000256" key="7">
    <source>
        <dbReference type="RuleBase" id="RU000416"/>
    </source>
</evidence>
<evidence type="ECO:0000256" key="2">
    <source>
        <dbReference type="ARBA" id="ARBA00022603"/>
    </source>
</evidence>
<dbReference type="AlphaFoldDB" id="A0A6A7KAW3"/>
<dbReference type="RefSeq" id="WP_343030020.1">
    <property type="nucleotide sequence ID" value="NZ_WHNX01000018.1"/>
</dbReference>
<dbReference type="PRINTS" id="PR00105">
    <property type="entry name" value="C5METTRFRASE"/>
</dbReference>
<comment type="caution">
    <text evidence="8">The sequence shown here is derived from an EMBL/GenBank/DDBJ whole genome shotgun (WGS) entry which is preliminary data.</text>
</comment>
<dbReference type="Gene3D" id="3.40.50.150">
    <property type="entry name" value="Vaccinia Virus protein VP39"/>
    <property type="match status" value="1"/>
</dbReference>
<dbReference type="EMBL" id="WHNX01000018">
    <property type="protein sequence ID" value="MPW26421.1"/>
    <property type="molecule type" value="Genomic_DNA"/>
</dbReference>
<name>A0A6A7KAW3_9FIRM</name>
<keyword evidence="3 6" id="KW-0808">Transferase</keyword>
<evidence type="ECO:0000313" key="9">
    <source>
        <dbReference type="Proteomes" id="UP000440004"/>
    </source>
</evidence>
<dbReference type="GO" id="GO:0003886">
    <property type="term" value="F:DNA (cytosine-5-)-methyltransferase activity"/>
    <property type="evidence" value="ECO:0007669"/>
    <property type="project" value="UniProtKB-EC"/>
</dbReference>
<protein>
    <recommendedName>
        <fullName evidence="1">DNA (cytosine-5-)-methyltransferase</fullName>
        <ecNumber evidence="1">2.1.1.37</ecNumber>
    </recommendedName>
</protein>
<dbReference type="InterPro" id="IPR031303">
    <property type="entry name" value="C5_meth_CS"/>
</dbReference>
<dbReference type="InterPro" id="IPR001525">
    <property type="entry name" value="C5_MeTfrase"/>
</dbReference>
<dbReference type="PANTHER" id="PTHR46098:SF1">
    <property type="entry name" value="TRNA (CYTOSINE(38)-C(5))-METHYLTRANSFERASE"/>
    <property type="match status" value="1"/>
</dbReference>
<evidence type="ECO:0000256" key="1">
    <source>
        <dbReference type="ARBA" id="ARBA00011975"/>
    </source>
</evidence>
<keyword evidence="2 6" id="KW-0489">Methyltransferase</keyword>
<dbReference type="SUPFAM" id="SSF53335">
    <property type="entry name" value="S-adenosyl-L-methionine-dependent methyltransferases"/>
    <property type="match status" value="1"/>
</dbReference>
<dbReference type="InterPro" id="IPR050750">
    <property type="entry name" value="C5-MTase"/>
</dbReference>
<dbReference type="CDD" id="cd00315">
    <property type="entry name" value="Cyt_C5_DNA_methylase"/>
    <property type="match status" value="1"/>
</dbReference>
<dbReference type="InterPro" id="IPR029063">
    <property type="entry name" value="SAM-dependent_MTases_sf"/>
</dbReference>
<evidence type="ECO:0000256" key="3">
    <source>
        <dbReference type="ARBA" id="ARBA00022679"/>
    </source>
</evidence>
<evidence type="ECO:0000256" key="5">
    <source>
        <dbReference type="ARBA" id="ARBA00022747"/>
    </source>
</evidence>
<proteinExistence type="inferred from homology"/>
<dbReference type="PROSITE" id="PS51679">
    <property type="entry name" value="SAM_MT_C5"/>
    <property type="match status" value="1"/>
</dbReference>
<dbReference type="GO" id="GO:0009307">
    <property type="term" value="P:DNA restriction-modification system"/>
    <property type="evidence" value="ECO:0007669"/>
    <property type="project" value="UniProtKB-KW"/>
</dbReference>
<dbReference type="Gene3D" id="3.90.120.10">
    <property type="entry name" value="DNA Methylase, subunit A, domain 2"/>
    <property type="match status" value="1"/>
</dbReference>
<organism evidence="8 9">
    <name type="scientific">Alkalibaculum sporogenes</name>
    <dbReference type="NCBI Taxonomy" id="2655001"/>
    <lineage>
        <taxon>Bacteria</taxon>
        <taxon>Bacillati</taxon>
        <taxon>Bacillota</taxon>
        <taxon>Clostridia</taxon>
        <taxon>Eubacteriales</taxon>
        <taxon>Eubacteriaceae</taxon>
        <taxon>Alkalibaculum</taxon>
    </lineage>
</organism>
<evidence type="ECO:0000313" key="8">
    <source>
        <dbReference type="EMBL" id="MPW26421.1"/>
    </source>
</evidence>
<keyword evidence="4 6" id="KW-0949">S-adenosyl-L-methionine</keyword>